<evidence type="ECO:0000256" key="11">
    <source>
        <dbReference type="ARBA" id="ARBA00038053"/>
    </source>
</evidence>
<feature type="transmembrane region" description="Helical" evidence="16">
    <location>
        <begin position="51"/>
        <end position="69"/>
    </location>
</feature>
<dbReference type="Proteomes" id="UP000183758">
    <property type="component" value="Unassembled WGS sequence"/>
</dbReference>
<evidence type="ECO:0000256" key="1">
    <source>
        <dbReference type="ARBA" id="ARBA00004141"/>
    </source>
</evidence>
<dbReference type="Pfam" id="PF01098">
    <property type="entry name" value="FTSW_RODA_SPOVE"/>
    <property type="match status" value="1"/>
</dbReference>
<gene>
    <name evidence="17" type="ORF">AUK04_00325</name>
</gene>
<keyword evidence="8 16" id="KW-0472">Membrane</keyword>
<comment type="subcellular location">
    <subcellularLocation>
        <location evidence="1">Membrane</location>
        <topology evidence="1">Multi-pass membrane protein</topology>
    </subcellularLocation>
</comment>
<feature type="transmembrane region" description="Helical" evidence="16">
    <location>
        <begin position="302"/>
        <end position="324"/>
    </location>
</feature>
<evidence type="ECO:0000256" key="9">
    <source>
        <dbReference type="ARBA" id="ARBA00032370"/>
    </source>
</evidence>
<dbReference type="EMBL" id="MNZM01000006">
    <property type="protein sequence ID" value="OIP86640.1"/>
    <property type="molecule type" value="Genomic_DNA"/>
</dbReference>
<evidence type="ECO:0000256" key="12">
    <source>
        <dbReference type="ARBA" id="ARBA00041185"/>
    </source>
</evidence>
<comment type="caution">
    <text evidence="17">The sequence shown here is derived from an EMBL/GenBank/DDBJ whole genome shotgun (WGS) entry which is preliminary data.</text>
</comment>
<keyword evidence="7 16" id="KW-1133">Transmembrane helix</keyword>
<keyword evidence="2" id="KW-0328">Glycosyltransferase</keyword>
<protein>
    <recommendedName>
        <fullName evidence="12">Probable peptidoglycan glycosyltransferase FtsW</fullName>
        <ecNumber evidence="14">2.4.99.28</ecNumber>
    </recommendedName>
    <alternativeName>
        <fullName evidence="13">Cell division protein FtsW</fullName>
    </alternativeName>
    <alternativeName>
        <fullName evidence="10">Cell wall polymerase</fullName>
    </alternativeName>
    <alternativeName>
        <fullName evidence="9">Peptidoglycan polymerase</fullName>
    </alternativeName>
</protein>
<keyword evidence="5" id="KW-0133">Cell shape</keyword>
<dbReference type="GO" id="GO:0008360">
    <property type="term" value="P:regulation of cell shape"/>
    <property type="evidence" value="ECO:0007669"/>
    <property type="project" value="UniProtKB-KW"/>
</dbReference>
<dbReference type="GO" id="GO:0015648">
    <property type="term" value="F:lipid-linked peptidoglycan transporter activity"/>
    <property type="evidence" value="ECO:0007669"/>
    <property type="project" value="TreeGrafter"/>
</dbReference>
<dbReference type="GO" id="GO:0008955">
    <property type="term" value="F:peptidoglycan glycosyltransferase activity"/>
    <property type="evidence" value="ECO:0007669"/>
    <property type="project" value="UniProtKB-EC"/>
</dbReference>
<evidence type="ECO:0000256" key="5">
    <source>
        <dbReference type="ARBA" id="ARBA00022960"/>
    </source>
</evidence>
<name>A0A1J5I609_9BACT</name>
<evidence type="ECO:0000256" key="16">
    <source>
        <dbReference type="SAM" id="Phobius"/>
    </source>
</evidence>
<evidence type="ECO:0000256" key="4">
    <source>
        <dbReference type="ARBA" id="ARBA00022692"/>
    </source>
</evidence>
<proteinExistence type="inferred from homology"/>
<keyword evidence="3" id="KW-0808">Transferase</keyword>
<feature type="transmembrane region" description="Helical" evidence="16">
    <location>
        <begin position="141"/>
        <end position="157"/>
    </location>
</feature>
<evidence type="ECO:0000256" key="13">
    <source>
        <dbReference type="ARBA" id="ARBA00041418"/>
    </source>
</evidence>
<dbReference type="EC" id="2.4.99.28" evidence="14"/>
<evidence type="ECO:0000256" key="8">
    <source>
        <dbReference type="ARBA" id="ARBA00023136"/>
    </source>
</evidence>
<evidence type="ECO:0000256" key="3">
    <source>
        <dbReference type="ARBA" id="ARBA00022679"/>
    </source>
</evidence>
<evidence type="ECO:0000313" key="17">
    <source>
        <dbReference type="EMBL" id="OIP86640.1"/>
    </source>
</evidence>
<dbReference type="AlphaFoldDB" id="A0A1J5I609"/>
<organism evidence="17 18">
    <name type="scientific">Candidatus Roizmanbacteria bacterium CG2_30_33_16</name>
    <dbReference type="NCBI Taxonomy" id="1805340"/>
    <lineage>
        <taxon>Bacteria</taxon>
        <taxon>Candidatus Roizmaniibacteriota</taxon>
    </lineage>
</organism>
<evidence type="ECO:0000256" key="7">
    <source>
        <dbReference type="ARBA" id="ARBA00022989"/>
    </source>
</evidence>
<evidence type="ECO:0000256" key="10">
    <source>
        <dbReference type="ARBA" id="ARBA00033270"/>
    </source>
</evidence>
<dbReference type="GO" id="GO:0051301">
    <property type="term" value="P:cell division"/>
    <property type="evidence" value="ECO:0007669"/>
    <property type="project" value="InterPro"/>
</dbReference>
<evidence type="ECO:0000313" key="18">
    <source>
        <dbReference type="Proteomes" id="UP000183758"/>
    </source>
</evidence>
<feature type="transmembrane region" description="Helical" evidence="16">
    <location>
        <begin position="336"/>
        <end position="357"/>
    </location>
</feature>
<feature type="transmembrane region" description="Helical" evidence="16">
    <location>
        <begin position="117"/>
        <end position="134"/>
    </location>
</feature>
<sequence length="366" mass="41823">MKKIVQKKKNQLVWVIFLPIVLTIIGTFFVFEASAVRSFQESGDSLYYFRLQVIWLLIGIITMFFFSWFNYHRLYYWAFLLMSATIVLLFLVLIPGFGSHVGGARRWINLGFFNLQPTELAKLATLIYLCSWFINRERKRFFSFLIFIGLLMFLIFLQPDMGTASIIFLMGIGIYFLVGIELHYLLFLFPAALGIGYWLIKTSPYRFKRLLAFFNPALDPLGITYHINQIVISITNGGFFGQGFGASKQKYLFLPEAHTDSIFAIISEEVGLFGSLLLIGIFLLLIYFIYKVTINASDRYGRLLAGGIFLFFNLQVCINLASMVNLIPLTGVPLPFISYGGSNLLVSFAFIGILINIGRQSKIYHK</sequence>
<feature type="transmembrane region" description="Helical" evidence="16">
    <location>
        <begin position="163"/>
        <end position="179"/>
    </location>
</feature>
<dbReference type="GO" id="GO:0009252">
    <property type="term" value="P:peptidoglycan biosynthetic process"/>
    <property type="evidence" value="ECO:0007669"/>
    <property type="project" value="UniProtKB-KW"/>
</dbReference>
<feature type="transmembrane region" description="Helical" evidence="16">
    <location>
        <begin position="76"/>
        <end position="97"/>
    </location>
</feature>
<reference evidence="17 18" key="1">
    <citation type="journal article" date="2016" name="Environ. Microbiol.">
        <title>Genomic resolution of a cold subsurface aquifer community provides metabolic insights for novel microbes adapted to high CO concentrations.</title>
        <authorList>
            <person name="Probst A.J."/>
            <person name="Castelle C.J."/>
            <person name="Singh A."/>
            <person name="Brown C.T."/>
            <person name="Anantharaman K."/>
            <person name="Sharon I."/>
            <person name="Hug L.A."/>
            <person name="Burstein D."/>
            <person name="Emerson J.B."/>
            <person name="Thomas B.C."/>
            <person name="Banfield J.F."/>
        </authorList>
    </citation>
    <scope>NUCLEOTIDE SEQUENCE [LARGE SCALE GENOMIC DNA]</scope>
    <source>
        <strain evidence="17">CG2_30_33_16</strain>
    </source>
</reference>
<dbReference type="InterPro" id="IPR001182">
    <property type="entry name" value="FtsW/RodA"/>
</dbReference>
<evidence type="ECO:0000256" key="6">
    <source>
        <dbReference type="ARBA" id="ARBA00022984"/>
    </source>
</evidence>
<evidence type="ECO:0000256" key="15">
    <source>
        <dbReference type="ARBA" id="ARBA00049902"/>
    </source>
</evidence>
<evidence type="ECO:0000256" key="14">
    <source>
        <dbReference type="ARBA" id="ARBA00044770"/>
    </source>
</evidence>
<dbReference type="GO" id="GO:0032153">
    <property type="term" value="C:cell division site"/>
    <property type="evidence" value="ECO:0007669"/>
    <property type="project" value="TreeGrafter"/>
</dbReference>
<comment type="similarity">
    <text evidence="11">Belongs to the SEDS family. FtsW subfamily.</text>
</comment>
<accession>A0A1J5I609</accession>
<dbReference type="PANTHER" id="PTHR30474:SF2">
    <property type="entry name" value="PEPTIDOGLYCAN GLYCOSYLTRANSFERASE FTSW-RELATED"/>
    <property type="match status" value="1"/>
</dbReference>
<dbReference type="GO" id="GO:0005886">
    <property type="term" value="C:plasma membrane"/>
    <property type="evidence" value="ECO:0007669"/>
    <property type="project" value="TreeGrafter"/>
</dbReference>
<feature type="transmembrane region" description="Helical" evidence="16">
    <location>
        <begin position="12"/>
        <end position="31"/>
    </location>
</feature>
<keyword evidence="6" id="KW-0573">Peptidoglycan synthesis</keyword>
<evidence type="ECO:0000256" key="2">
    <source>
        <dbReference type="ARBA" id="ARBA00022676"/>
    </source>
</evidence>
<feature type="transmembrane region" description="Helical" evidence="16">
    <location>
        <begin position="270"/>
        <end position="290"/>
    </location>
</feature>
<keyword evidence="4 16" id="KW-0812">Transmembrane</keyword>
<dbReference type="PANTHER" id="PTHR30474">
    <property type="entry name" value="CELL CYCLE PROTEIN"/>
    <property type="match status" value="1"/>
</dbReference>
<comment type="catalytic activity">
    <reaction evidence="15">
        <text>[GlcNAc-(1-&gt;4)-Mur2Ac(oyl-L-Ala-gamma-D-Glu-L-Lys-D-Ala-D-Ala)](n)-di-trans,octa-cis-undecaprenyl diphosphate + beta-D-GlcNAc-(1-&gt;4)-Mur2Ac(oyl-L-Ala-gamma-D-Glu-L-Lys-D-Ala-D-Ala)-di-trans,octa-cis-undecaprenyl diphosphate = [GlcNAc-(1-&gt;4)-Mur2Ac(oyl-L-Ala-gamma-D-Glu-L-Lys-D-Ala-D-Ala)](n+1)-di-trans,octa-cis-undecaprenyl diphosphate + di-trans,octa-cis-undecaprenyl diphosphate + H(+)</text>
        <dbReference type="Rhea" id="RHEA:23708"/>
        <dbReference type="Rhea" id="RHEA-COMP:9602"/>
        <dbReference type="Rhea" id="RHEA-COMP:9603"/>
        <dbReference type="ChEBI" id="CHEBI:15378"/>
        <dbReference type="ChEBI" id="CHEBI:58405"/>
        <dbReference type="ChEBI" id="CHEBI:60033"/>
        <dbReference type="ChEBI" id="CHEBI:78435"/>
        <dbReference type="EC" id="2.4.99.28"/>
    </reaction>
</comment>